<dbReference type="AlphaFoldDB" id="A0A9X2JDA9"/>
<comment type="caution">
    <text evidence="3">The sequence shown here is derived from an EMBL/GenBank/DDBJ whole genome shotgun (WGS) entry which is preliminary data.</text>
</comment>
<reference evidence="3" key="1">
    <citation type="submission" date="2022-06" db="EMBL/GenBank/DDBJ databases">
        <title>Solitalea sp. MAHUQ-68 isolated from rhizospheric soil.</title>
        <authorList>
            <person name="Huq M.A."/>
        </authorList>
    </citation>
    <scope>NUCLEOTIDE SEQUENCE</scope>
    <source>
        <strain evidence="3">MAHUQ-68</strain>
    </source>
</reference>
<protein>
    <submittedName>
        <fullName evidence="3">Uncharacterized protein</fullName>
    </submittedName>
</protein>
<feature type="compositionally biased region" description="Low complexity" evidence="1">
    <location>
        <begin position="49"/>
        <end position="68"/>
    </location>
</feature>
<keyword evidence="2" id="KW-0732">Signal</keyword>
<gene>
    <name evidence="3" type="ORF">NF867_13795</name>
</gene>
<evidence type="ECO:0000313" key="4">
    <source>
        <dbReference type="Proteomes" id="UP001155182"/>
    </source>
</evidence>
<feature type="signal peptide" evidence="2">
    <location>
        <begin position="1"/>
        <end position="23"/>
    </location>
</feature>
<organism evidence="3 4">
    <name type="scientific">Solitalea agri</name>
    <dbReference type="NCBI Taxonomy" id="2953739"/>
    <lineage>
        <taxon>Bacteria</taxon>
        <taxon>Pseudomonadati</taxon>
        <taxon>Bacteroidota</taxon>
        <taxon>Sphingobacteriia</taxon>
        <taxon>Sphingobacteriales</taxon>
        <taxon>Sphingobacteriaceae</taxon>
        <taxon>Solitalea</taxon>
    </lineage>
</organism>
<evidence type="ECO:0000256" key="1">
    <source>
        <dbReference type="SAM" id="MobiDB-lite"/>
    </source>
</evidence>
<dbReference type="Proteomes" id="UP001155182">
    <property type="component" value="Unassembled WGS sequence"/>
</dbReference>
<sequence length="382" mass="42243">MKILRPLLVLTILTASICFQAHAQILKKLSDKANKEVKKVTGTSEPEKSNSGTGTNNQSGSSGTASAADGLTSDQLKDAESHVIYTLEEGERIDYKESKIMISSDNKVSGLVIVDKSGARYIVENNIKKGPYTVKNIPLDFLKKDSEDKVENDAQFDPVEMVNIYQKYVKEEGGKSFIVFNGKKIGPFTQLEAFRFNDKKTKFAAQFVNEISETEKERYIANQDGKKILVSKDPNMYGKLIFDPAFTDAAFLGQSFSGQPGSPGTLLVSFSGINQLYNPVLQNVWFDDSSHLLAISNNTIYFNGKPLKETNYSINSDWQSLWVNSNGSAWAALLDNKIFFNDGTVVNDGFNISKTAANGKTILNWIAVSKQTRAVTKYSKVL</sequence>
<evidence type="ECO:0000256" key="2">
    <source>
        <dbReference type="SAM" id="SignalP"/>
    </source>
</evidence>
<name>A0A9X2JDA9_9SPHI</name>
<dbReference type="EMBL" id="JAMWYS010000047">
    <property type="protein sequence ID" value="MCO4293933.1"/>
    <property type="molecule type" value="Genomic_DNA"/>
</dbReference>
<feature type="region of interest" description="Disordered" evidence="1">
    <location>
        <begin position="37"/>
        <end position="72"/>
    </location>
</feature>
<accession>A0A9X2JDA9</accession>
<dbReference type="RefSeq" id="WP_252588652.1">
    <property type="nucleotide sequence ID" value="NZ_JAMWYS010000047.1"/>
</dbReference>
<proteinExistence type="predicted"/>
<evidence type="ECO:0000313" key="3">
    <source>
        <dbReference type="EMBL" id="MCO4293933.1"/>
    </source>
</evidence>
<feature type="chain" id="PRO_5040987332" evidence="2">
    <location>
        <begin position="24"/>
        <end position="382"/>
    </location>
</feature>
<keyword evidence="4" id="KW-1185">Reference proteome</keyword>